<keyword evidence="6 9" id="KW-1133">Transmembrane helix</keyword>
<evidence type="ECO:0000256" key="6">
    <source>
        <dbReference type="ARBA" id="ARBA00022989"/>
    </source>
</evidence>
<dbReference type="AlphaFoldDB" id="A0A1W6D0H8"/>
<accession>A0A1W6D0H8</accession>
<dbReference type="Pfam" id="PF04290">
    <property type="entry name" value="DctQ"/>
    <property type="match status" value="1"/>
</dbReference>
<dbReference type="GO" id="GO:0005886">
    <property type="term" value="C:plasma membrane"/>
    <property type="evidence" value="ECO:0007669"/>
    <property type="project" value="UniProtKB-SubCell"/>
</dbReference>
<evidence type="ECO:0000256" key="8">
    <source>
        <dbReference type="ARBA" id="ARBA00038436"/>
    </source>
</evidence>
<evidence type="ECO:0000313" key="12">
    <source>
        <dbReference type="Proteomes" id="UP000193017"/>
    </source>
</evidence>
<dbReference type="EMBL" id="CP020612">
    <property type="protein sequence ID" value="ARJ70539.1"/>
    <property type="molecule type" value="Genomic_DNA"/>
</dbReference>
<evidence type="ECO:0000259" key="10">
    <source>
        <dbReference type="Pfam" id="PF04290"/>
    </source>
</evidence>
<feature type="domain" description="Tripartite ATP-independent periplasmic transporters DctQ component" evidence="10">
    <location>
        <begin position="50"/>
        <end position="178"/>
    </location>
</feature>
<feature type="transmembrane region" description="Helical" evidence="9">
    <location>
        <begin position="151"/>
        <end position="171"/>
    </location>
</feature>
<dbReference type="KEGG" id="pcon:B0A89_13770"/>
<name>A0A1W6D0H8_9RHOB</name>
<evidence type="ECO:0000313" key="11">
    <source>
        <dbReference type="EMBL" id="ARJ70539.1"/>
    </source>
</evidence>
<dbReference type="PANTHER" id="PTHR35011">
    <property type="entry name" value="2,3-DIKETO-L-GULONATE TRAP TRANSPORTER SMALL PERMEASE PROTEIN YIAM"/>
    <property type="match status" value="1"/>
</dbReference>
<protein>
    <recommendedName>
        <fullName evidence="9">TRAP transporter small permease protein</fullName>
    </recommendedName>
</protein>
<evidence type="ECO:0000256" key="9">
    <source>
        <dbReference type="RuleBase" id="RU369079"/>
    </source>
</evidence>
<dbReference type="Proteomes" id="UP000193017">
    <property type="component" value="Chromosome"/>
</dbReference>
<feature type="transmembrane region" description="Helical" evidence="9">
    <location>
        <begin position="33"/>
        <end position="60"/>
    </location>
</feature>
<dbReference type="InterPro" id="IPR055348">
    <property type="entry name" value="DctQ"/>
</dbReference>
<dbReference type="GO" id="GO:0022857">
    <property type="term" value="F:transmembrane transporter activity"/>
    <property type="evidence" value="ECO:0007669"/>
    <property type="project" value="UniProtKB-UniRule"/>
</dbReference>
<sequence>MPIGGSDRGAVQGTGAGQQGAARRSALRRGLDGLYDSGAVLAALCMIALLGMIVAQMIARWTGHVIRGGADYAGYLMAAASFLAFAHTLNRGAHIRVELLLQALGRRRRAAETLCLALATAIAVYLAWYAAQMVRWSWALGDVSQGQDATPLWIAQLPVAVGAALLALAFADNLVTMLLSGRDNIRTDPEQSHAE</sequence>
<organism evidence="11 12">
    <name type="scientific">Paracoccus contaminans</name>
    <dbReference type="NCBI Taxonomy" id="1945662"/>
    <lineage>
        <taxon>Bacteria</taxon>
        <taxon>Pseudomonadati</taxon>
        <taxon>Pseudomonadota</taxon>
        <taxon>Alphaproteobacteria</taxon>
        <taxon>Rhodobacterales</taxon>
        <taxon>Paracoccaceae</taxon>
        <taxon>Paracoccus</taxon>
    </lineage>
</organism>
<dbReference type="GO" id="GO:0015740">
    <property type="term" value="P:C4-dicarboxylate transport"/>
    <property type="evidence" value="ECO:0007669"/>
    <property type="project" value="TreeGrafter"/>
</dbReference>
<dbReference type="PANTHER" id="PTHR35011:SF10">
    <property type="entry name" value="TRAP TRANSPORTER SMALL PERMEASE PROTEIN"/>
    <property type="match status" value="1"/>
</dbReference>
<keyword evidence="2 9" id="KW-0813">Transport</keyword>
<evidence type="ECO:0000256" key="1">
    <source>
        <dbReference type="ARBA" id="ARBA00004429"/>
    </source>
</evidence>
<evidence type="ECO:0000256" key="7">
    <source>
        <dbReference type="ARBA" id="ARBA00023136"/>
    </source>
</evidence>
<evidence type="ECO:0000256" key="5">
    <source>
        <dbReference type="ARBA" id="ARBA00022692"/>
    </source>
</evidence>
<keyword evidence="4 9" id="KW-0997">Cell inner membrane</keyword>
<evidence type="ECO:0000256" key="2">
    <source>
        <dbReference type="ARBA" id="ARBA00022448"/>
    </source>
</evidence>
<dbReference type="STRING" id="1945662.B0A89_13770"/>
<dbReference type="RefSeq" id="WP_085378597.1">
    <property type="nucleotide sequence ID" value="NZ_CP020612.1"/>
</dbReference>
<feature type="transmembrane region" description="Helical" evidence="9">
    <location>
        <begin position="110"/>
        <end position="131"/>
    </location>
</feature>
<keyword evidence="7 9" id="KW-0472">Membrane</keyword>
<gene>
    <name evidence="11" type="ORF">B0A89_13770</name>
</gene>
<keyword evidence="12" id="KW-1185">Reference proteome</keyword>
<keyword evidence="3" id="KW-1003">Cell membrane</keyword>
<proteinExistence type="inferred from homology"/>
<evidence type="ECO:0000256" key="4">
    <source>
        <dbReference type="ARBA" id="ARBA00022519"/>
    </source>
</evidence>
<keyword evidence="5 9" id="KW-0812">Transmembrane</keyword>
<feature type="transmembrane region" description="Helical" evidence="9">
    <location>
        <begin position="72"/>
        <end position="89"/>
    </location>
</feature>
<reference evidence="11 12" key="1">
    <citation type="submission" date="2017-03" db="EMBL/GenBank/DDBJ databases">
        <title>Genome sequence of Paracoccus contaminans isolated from a water microcosm.</title>
        <authorList>
            <person name="Aurass P."/>
            <person name="Karste S."/>
            <person name="Trost E."/>
            <person name="Glaeser S.P."/>
            <person name="Kaempfer P."/>
            <person name="Flieger A."/>
        </authorList>
    </citation>
    <scope>NUCLEOTIDE SEQUENCE [LARGE SCALE GENOMIC DNA]</scope>
    <source>
        <strain evidence="12">RKI 16-01929T\LMG 29738T\CCM 8701T\CIP 111112T</strain>
    </source>
</reference>
<comment type="function">
    <text evidence="9">Part of the tripartite ATP-independent periplasmic (TRAP) transport system.</text>
</comment>
<comment type="similarity">
    <text evidence="8 9">Belongs to the TRAP transporter small permease family.</text>
</comment>
<dbReference type="OrthoDB" id="9797534at2"/>
<evidence type="ECO:0000256" key="3">
    <source>
        <dbReference type="ARBA" id="ARBA00022475"/>
    </source>
</evidence>
<dbReference type="InterPro" id="IPR007387">
    <property type="entry name" value="TRAP_DctQ"/>
</dbReference>
<comment type="subunit">
    <text evidence="9">The complex comprises the extracytoplasmic solute receptor protein and the two transmembrane proteins.</text>
</comment>
<comment type="subcellular location">
    <subcellularLocation>
        <location evidence="1 9">Cell inner membrane</location>
        <topology evidence="1 9">Multi-pass membrane protein</topology>
    </subcellularLocation>
</comment>